<dbReference type="Proteomes" id="UP000177396">
    <property type="component" value="Unassembled WGS sequence"/>
</dbReference>
<evidence type="ECO:0000313" key="2">
    <source>
        <dbReference type="Proteomes" id="UP000177396"/>
    </source>
</evidence>
<comment type="caution">
    <text evidence="1">The sequence shown here is derived from an EMBL/GenBank/DDBJ whole genome shotgun (WGS) entry which is preliminary data.</text>
</comment>
<reference evidence="1 2" key="1">
    <citation type="journal article" date="2016" name="Nat. Commun.">
        <title>Thousands of microbial genomes shed light on interconnected biogeochemical processes in an aquifer system.</title>
        <authorList>
            <person name="Anantharaman K."/>
            <person name="Brown C.T."/>
            <person name="Hug L.A."/>
            <person name="Sharon I."/>
            <person name="Castelle C.J."/>
            <person name="Probst A.J."/>
            <person name="Thomas B.C."/>
            <person name="Singh A."/>
            <person name="Wilkins M.J."/>
            <person name="Karaoz U."/>
            <person name="Brodie E.L."/>
            <person name="Williams K.H."/>
            <person name="Hubbard S.S."/>
            <person name="Banfield J.F."/>
        </authorList>
    </citation>
    <scope>NUCLEOTIDE SEQUENCE [LARGE SCALE GENOMIC DNA]</scope>
</reference>
<dbReference type="AlphaFoldDB" id="A0A1F5YKN2"/>
<accession>A0A1F5YKN2</accession>
<dbReference type="SUPFAM" id="SSF49373">
    <property type="entry name" value="Invasin/intimin cell-adhesion fragments"/>
    <property type="match status" value="1"/>
</dbReference>
<gene>
    <name evidence="1" type="ORF">A2153_00350</name>
</gene>
<dbReference type="EMBL" id="MFJB01000016">
    <property type="protein sequence ID" value="OGG00726.1"/>
    <property type="molecule type" value="Genomic_DNA"/>
</dbReference>
<proteinExistence type="predicted"/>
<dbReference type="InterPro" id="IPR013783">
    <property type="entry name" value="Ig-like_fold"/>
</dbReference>
<evidence type="ECO:0008006" key="3">
    <source>
        <dbReference type="Google" id="ProtNLM"/>
    </source>
</evidence>
<evidence type="ECO:0000313" key="1">
    <source>
        <dbReference type="EMBL" id="OGG00726.1"/>
    </source>
</evidence>
<organism evidence="1 2">
    <name type="scientific">Candidatus Gottesmanbacteria bacterium RBG_16_38_7b</name>
    <dbReference type="NCBI Taxonomy" id="1798372"/>
    <lineage>
        <taxon>Bacteria</taxon>
        <taxon>Candidatus Gottesmaniibacteriota</taxon>
    </lineage>
</organism>
<name>A0A1F5YKN2_9BACT</name>
<sequence length="148" mass="15950">MKDKTFVALSLLFFLLFFIAIGALTINIPVTNILRAKNVAPSPLKSFGVAFPQIASVGDETKGQSPAKIKISIYIRGVDGSILANRSVQLSSEPAQILIEPPSTVTTNSIGQAQFTVSSKIQGKYKLIARETTSNIEVVNIPTVEFIQ</sequence>
<dbReference type="InterPro" id="IPR008964">
    <property type="entry name" value="Invasin/intimin_cell_adhesion"/>
</dbReference>
<protein>
    <recommendedName>
        <fullName evidence="3">Big-1 domain-containing protein</fullName>
    </recommendedName>
</protein>
<dbReference type="Gene3D" id="2.60.40.10">
    <property type="entry name" value="Immunoglobulins"/>
    <property type="match status" value="1"/>
</dbReference>